<feature type="compositionally biased region" description="Polar residues" evidence="1">
    <location>
        <begin position="157"/>
        <end position="166"/>
    </location>
</feature>
<feature type="region of interest" description="Disordered" evidence="1">
    <location>
        <begin position="1"/>
        <end position="36"/>
    </location>
</feature>
<dbReference type="KEGG" id="xtr:105945420"/>
<dbReference type="OrthoDB" id="8926660at2759"/>
<feature type="region of interest" description="Disordered" evidence="1">
    <location>
        <begin position="117"/>
        <end position="172"/>
    </location>
</feature>
<evidence type="ECO:0000313" key="2">
    <source>
        <dbReference type="Proteomes" id="UP000008143"/>
    </source>
</evidence>
<feature type="compositionally biased region" description="Polar residues" evidence="1">
    <location>
        <begin position="510"/>
        <end position="539"/>
    </location>
</feature>
<accession>A0A8J1J8C9</accession>
<proteinExistence type="predicted"/>
<dbReference type="CTD" id="7425"/>
<keyword evidence="2" id="KW-1185">Reference proteome</keyword>
<feature type="region of interest" description="Disordered" evidence="1">
    <location>
        <begin position="503"/>
        <end position="587"/>
    </location>
</feature>
<feature type="compositionally biased region" description="Basic residues" evidence="1">
    <location>
        <begin position="429"/>
        <end position="438"/>
    </location>
</feature>
<feature type="region of interest" description="Disordered" evidence="1">
    <location>
        <begin position="191"/>
        <end position="402"/>
    </location>
</feature>
<dbReference type="Pfam" id="PF02389">
    <property type="entry name" value="Cornifin"/>
    <property type="match status" value="1"/>
</dbReference>
<feature type="compositionally biased region" description="Basic and acidic residues" evidence="1">
    <location>
        <begin position="439"/>
        <end position="451"/>
    </location>
</feature>
<dbReference type="InterPro" id="IPR026128">
    <property type="entry name" value="VGF"/>
</dbReference>
<feature type="compositionally biased region" description="Polar residues" evidence="1">
    <location>
        <begin position="607"/>
        <end position="624"/>
    </location>
</feature>
<dbReference type="Proteomes" id="UP000008143">
    <property type="component" value="Chromosome 3"/>
</dbReference>
<feature type="region of interest" description="Disordered" evidence="1">
    <location>
        <begin position="60"/>
        <end position="80"/>
    </location>
</feature>
<dbReference type="GeneID" id="105945420"/>
<sequence>MNIDVSEGGTEQRGQGEGGEGGEGRGREGRTRDQGLVEYLKQPPLSLVLKFALSLGEATDTGETNYTETAERERDHPRLQETKMFQAPPLLLTLSLTILHSHFYNAVPIGEEQRHQAIHPNPHDSSAYPSEVVDHQDVSSLPRSQHDNREGNEESESTQMHPPNTSDEGDELFKDISPKALAAVLLQALNSDGEEQTPSTLAERTPSEDHKALKDEKDDGQTERVRSRSQSLEKEEGIREDAKMGDEEDLESVKSLLQELESFQPPPKPEQTEQNTIPVNDDLEELKELLGIGNEIEEEKRTPIQPDSESSRRWDGEEESENLAGVAQDLLLQYVLNGGGDEGEQDEEEKNQDEEEGEEADDYQGGDFAGGQKSMLEDEEDANVQEKRSNDDDDDEVDPQTIDKLIELSSRLHLPADDVVDIITDVEKRRRRRMKKKKARDDYPGRKERTRAPPQSWDTPKPAYYPRRRLEQEPVWNKVQDPVWNRVQEPIWSKKKEPRWNNWAEPRWNKVQQPSWNKVQQPSWNKVQQPSWNKVQQPNWKKMQDPSWNKVQQPSWNKVQEPSWNKVQEPSWNKVQEPSWNKVQDLNWNKVPDSSWNEIEKPSWNKIQKSSWDNMQDSSWNKVKQPSWRKVMEPPPRRYRTRPASFPNYMRPRAFQSPPRYYYKPPPPQIDDYFDEDKDRQEEMENYIERLLLTHPEVFQ</sequence>
<feature type="compositionally biased region" description="Basic and acidic residues" evidence="1">
    <location>
        <begin position="22"/>
        <end position="35"/>
    </location>
</feature>
<feature type="region of interest" description="Disordered" evidence="1">
    <location>
        <begin position="424"/>
        <end position="465"/>
    </location>
</feature>
<name>A0A8J1J8C9_XENTR</name>
<feature type="compositionally biased region" description="Basic and acidic residues" evidence="1">
    <location>
        <begin position="69"/>
        <end position="80"/>
    </location>
</feature>
<evidence type="ECO:0000256" key="1">
    <source>
        <dbReference type="SAM" id="MobiDB-lite"/>
    </source>
</evidence>
<dbReference type="OMA" id="KVQQPSW"/>
<gene>
    <name evidence="3 4" type="primary">vgf</name>
</gene>
<evidence type="ECO:0000313" key="3">
    <source>
        <dbReference type="RefSeq" id="XP_031754114.1"/>
    </source>
</evidence>
<feature type="compositionally biased region" description="Polar residues" evidence="1">
    <location>
        <begin position="546"/>
        <end position="587"/>
    </location>
</feature>
<dbReference type="PANTHER" id="PTHR15159:SF2">
    <property type="entry name" value="NEUROSECRETORY PROTEIN VGF"/>
    <property type="match status" value="1"/>
</dbReference>
<feature type="compositionally biased region" description="Basic and acidic residues" evidence="1">
    <location>
        <begin position="205"/>
        <end position="245"/>
    </location>
</feature>
<feature type="compositionally biased region" description="Acidic residues" evidence="1">
    <location>
        <begin position="341"/>
        <end position="364"/>
    </location>
</feature>
<dbReference type="AGR" id="Xenbase:XB-GENE-22069203"/>
<organism evidence="2 3">
    <name type="scientific">Xenopus tropicalis</name>
    <name type="common">Western clawed frog</name>
    <name type="synonym">Silurana tropicalis</name>
    <dbReference type="NCBI Taxonomy" id="8364"/>
    <lineage>
        <taxon>Eukaryota</taxon>
        <taxon>Metazoa</taxon>
        <taxon>Chordata</taxon>
        <taxon>Craniata</taxon>
        <taxon>Vertebrata</taxon>
        <taxon>Euteleostomi</taxon>
        <taxon>Amphibia</taxon>
        <taxon>Batrachia</taxon>
        <taxon>Anura</taxon>
        <taxon>Pipoidea</taxon>
        <taxon>Pipidae</taxon>
        <taxon>Xenopodinae</taxon>
        <taxon>Xenopus</taxon>
        <taxon>Silurana</taxon>
    </lineage>
</organism>
<dbReference type="AlphaFoldDB" id="A0A8J1J8C9"/>
<reference evidence="3" key="1">
    <citation type="submission" date="2025-08" db="UniProtKB">
        <authorList>
            <consortium name="RefSeq"/>
        </authorList>
    </citation>
    <scope>IDENTIFICATION</scope>
    <source>
        <strain evidence="3">Nigerian</strain>
        <tissue evidence="3">Liver and blood</tissue>
    </source>
</reference>
<evidence type="ECO:0000313" key="4">
    <source>
        <dbReference type="Xenbase" id="XB-GENE-22069203"/>
    </source>
</evidence>
<dbReference type="GO" id="GO:0005184">
    <property type="term" value="F:neuropeptide hormone activity"/>
    <property type="evidence" value="ECO:0007669"/>
    <property type="project" value="InterPro"/>
</dbReference>
<dbReference type="Xenbase" id="XB-GENE-22069203">
    <property type="gene designation" value="vgf"/>
</dbReference>
<dbReference type="RefSeq" id="XP_031754114.1">
    <property type="nucleotide sequence ID" value="XM_031898254.1"/>
</dbReference>
<dbReference type="PANTHER" id="PTHR15159">
    <property type="entry name" value="NEUROSECRETORY PROTEIN VGF"/>
    <property type="match status" value="1"/>
</dbReference>
<feature type="region of interest" description="Disordered" evidence="1">
    <location>
        <begin position="607"/>
        <end position="674"/>
    </location>
</feature>
<protein>
    <submittedName>
        <fullName evidence="3">Neurosecretory protein VGF</fullName>
    </submittedName>
</protein>